<dbReference type="PANTHER" id="PTHR19848">
    <property type="entry name" value="WD40 REPEAT PROTEIN"/>
    <property type="match status" value="1"/>
</dbReference>
<gene>
    <name evidence="4" type="ORF">PHACADRAFT_248976</name>
</gene>
<dbReference type="InterPro" id="IPR001680">
    <property type="entry name" value="WD40_rpt"/>
</dbReference>
<evidence type="ECO:0000313" key="5">
    <source>
        <dbReference type="Proteomes" id="UP000008370"/>
    </source>
</evidence>
<reference evidence="4 5" key="1">
    <citation type="journal article" date="2012" name="BMC Genomics">
        <title>Comparative genomics of the white-rot fungi, Phanerochaete carnosa and P. chrysosporium, to elucidate the genetic basis of the distinct wood types they colonize.</title>
        <authorList>
            <person name="Suzuki H."/>
            <person name="MacDonald J."/>
            <person name="Syed K."/>
            <person name="Salamov A."/>
            <person name="Hori C."/>
            <person name="Aerts A."/>
            <person name="Henrissat B."/>
            <person name="Wiebenga A."/>
            <person name="vanKuyk P.A."/>
            <person name="Barry K."/>
            <person name="Lindquist E."/>
            <person name="LaButti K."/>
            <person name="Lapidus A."/>
            <person name="Lucas S."/>
            <person name="Coutinho P."/>
            <person name="Gong Y."/>
            <person name="Samejima M."/>
            <person name="Mahadevan R."/>
            <person name="Abou-Zaid M."/>
            <person name="de Vries R.P."/>
            <person name="Igarashi K."/>
            <person name="Yadav J.S."/>
            <person name="Grigoriev I.V."/>
            <person name="Master E.R."/>
        </authorList>
    </citation>
    <scope>NUCLEOTIDE SEQUENCE [LARGE SCALE GENOMIC DNA]</scope>
    <source>
        <strain evidence="4 5">HHB-10118-sp</strain>
    </source>
</reference>
<dbReference type="EMBL" id="JH930469">
    <property type="protein sequence ID" value="EKM58874.1"/>
    <property type="molecule type" value="Genomic_DNA"/>
</dbReference>
<dbReference type="Pfam" id="PF00400">
    <property type="entry name" value="WD40"/>
    <property type="match status" value="2"/>
</dbReference>
<name>K5WIF7_PHACS</name>
<dbReference type="HOGENOM" id="CLU_000288_57_36_1"/>
<dbReference type="PROSITE" id="PS50294">
    <property type="entry name" value="WD_REPEATS_REGION"/>
    <property type="match status" value="2"/>
</dbReference>
<dbReference type="Gene3D" id="2.130.10.10">
    <property type="entry name" value="YVTN repeat-like/Quinoprotein amine dehydrogenase"/>
    <property type="match status" value="2"/>
</dbReference>
<dbReference type="Proteomes" id="UP000008370">
    <property type="component" value="Unassembled WGS sequence"/>
</dbReference>
<sequence>MTSYIVGLLSMEDVISHEQDRVFSCRSITARDWAEWPHIASDSAGRPENGRVFIGPTKSEARALKSKHITFADSQRPSSSCKCATFSHNGKILAASFDSNNVLVWRVSDGLLVQRLHHRGHAEQVYCLSFSPTEYSIVSGSEDATAIIWDVRSGHVLLRLEGHGGTVRRVEYAPHGRLIATSCSDDRSLKIWDASTGQLRHSFSADQRIFKLVFSPDSSRLYAELRSSCLIYDMDTYTHTATIEHEVESMLNWSLSRQGDRIVTGSREPGQVKIWDAVTGKELLAIGHPVKLSYPVAFSPDGTEVLAACDADKTALTYDSQTGQLRRVFELSEEPTHVTYSPNGGYLALRANRRPLQVYAAKSGTFLAEFEWGEDDRMLEETHFLPDCQALLTRFSRGPLVLCNIHDVMRMR</sequence>
<dbReference type="STRING" id="650164.K5WIF7"/>
<feature type="repeat" description="WD" evidence="3">
    <location>
        <begin position="160"/>
        <end position="202"/>
    </location>
</feature>
<evidence type="ECO:0000256" key="3">
    <source>
        <dbReference type="PROSITE-ProRule" id="PRU00221"/>
    </source>
</evidence>
<dbReference type="InterPro" id="IPR036322">
    <property type="entry name" value="WD40_repeat_dom_sf"/>
</dbReference>
<feature type="repeat" description="WD" evidence="3">
    <location>
        <begin position="118"/>
        <end position="159"/>
    </location>
</feature>
<evidence type="ECO:0000256" key="2">
    <source>
        <dbReference type="ARBA" id="ARBA00022737"/>
    </source>
</evidence>
<dbReference type="InterPro" id="IPR015943">
    <property type="entry name" value="WD40/YVTN_repeat-like_dom_sf"/>
</dbReference>
<accession>K5WIF7</accession>
<dbReference type="InParanoid" id="K5WIF7"/>
<dbReference type="CDD" id="cd00200">
    <property type="entry name" value="WD40"/>
    <property type="match status" value="1"/>
</dbReference>
<keyword evidence="1 3" id="KW-0853">WD repeat</keyword>
<dbReference type="SUPFAM" id="SSF50978">
    <property type="entry name" value="WD40 repeat-like"/>
    <property type="match status" value="1"/>
</dbReference>
<dbReference type="SMART" id="SM00320">
    <property type="entry name" value="WD40"/>
    <property type="match status" value="6"/>
</dbReference>
<dbReference type="InterPro" id="IPR019775">
    <property type="entry name" value="WD40_repeat_CS"/>
</dbReference>
<dbReference type="GeneID" id="18914516"/>
<evidence type="ECO:0000313" key="4">
    <source>
        <dbReference type="EMBL" id="EKM58874.1"/>
    </source>
</evidence>
<dbReference type="AlphaFoldDB" id="K5WIF7"/>
<dbReference type="PROSITE" id="PS50082">
    <property type="entry name" value="WD_REPEATS_2"/>
    <property type="match status" value="2"/>
</dbReference>
<evidence type="ECO:0000256" key="1">
    <source>
        <dbReference type="ARBA" id="ARBA00022574"/>
    </source>
</evidence>
<dbReference type="PROSITE" id="PS00678">
    <property type="entry name" value="WD_REPEATS_1"/>
    <property type="match status" value="2"/>
</dbReference>
<dbReference type="OrthoDB" id="2675916at2759"/>
<dbReference type="FunCoup" id="K5WIF7">
    <property type="interactions" value="164"/>
</dbReference>
<dbReference type="PANTHER" id="PTHR19848:SF8">
    <property type="entry name" value="F-BOX AND WD REPEAT DOMAIN CONTAINING 7"/>
    <property type="match status" value="1"/>
</dbReference>
<organism evidence="4 5">
    <name type="scientific">Phanerochaete carnosa (strain HHB-10118-sp)</name>
    <name type="common">White-rot fungus</name>
    <name type="synonym">Peniophora carnosa</name>
    <dbReference type="NCBI Taxonomy" id="650164"/>
    <lineage>
        <taxon>Eukaryota</taxon>
        <taxon>Fungi</taxon>
        <taxon>Dikarya</taxon>
        <taxon>Basidiomycota</taxon>
        <taxon>Agaricomycotina</taxon>
        <taxon>Agaricomycetes</taxon>
        <taxon>Polyporales</taxon>
        <taxon>Phanerochaetaceae</taxon>
        <taxon>Phanerochaete</taxon>
    </lineage>
</organism>
<proteinExistence type="predicted"/>
<keyword evidence="5" id="KW-1185">Reference proteome</keyword>
<keyword evidence="2" id="KW-0677">Repeat</keyword>
<protein>
    <submittedName>
        <fullName evidence="4">Uncharacterized protein</fullName>
    </submittedName>
</protein>
<dbReference type="RefSeq" id="XP_007391464.1">
    <property type="nucleotide sequence ID" value="XM_007391402.1"/>
</dbReference>
<dbReference type="KEGG" id="pco:PHACADRAFT_248976"/>